<dbReference type="GeneID" id="87901369"/>
<evidence type="ECO:0000313" key="1">
    <source>
        <dbReference type="EMBL" id="KAK4638947.1"/>
    </source>
</evidence>
<sequence length="74" mass="8438">MSDKFLTVPRHTTGRKLPIPAASTTSIPSRCISPEKLNRLLNEKFPSGNYNVDVSQNVYQIRAPRHLSELELFR</sequence>
<reference evidence="1 2" key="1">
    <citation type="journal article" date="2023" name="bioRxiv">
        <title>High-quality genome assemblies of four members of thePodospora anserinaspecies complex.</title>
        <authorList>
            <person name="Ament-Velasquez S.L."/>
            <person name="Vogan A.A."/>
            <person name="Wallerman O."/>
            <person name="Hartmann F."/>
            <person name="Gautier V."/>
            <person name="Silar P."/>
            <person name="Giraud T."/>
            <person name="Johannesson H."/>
        </authorList>
    </citation>
    <scope>NUCLEOTIDE SEQUENCE [LARGE SCALE GENOMIC DNA]</scope>
    <source>
        <strain evidence="1 2">CBS 112042</strain>
    </source>
</reference>
<gene>
    <name evidence="1" type="ORF">QC761_703090</name>
</gene>
<evidence type="ECO:0000313" key="2">
    <source>
        <dbReference type="Proteomes" id="UP001322138"/>
    </source>
</evidence>
<proteinExistence type="predicted"/>
<dbReference type="Proteomes" id="UP001322138">
    <property type="component" value="Unassembled WGS sequence"/>
</dbReference>
<comment type="caution">
    <text evidence="1">The sequence shown here is derived from an EMBL/GenBank/DDBJ whole genome shotgun (WGS) entry which is preliminary data.</text>
</comment>
<accession>A0ABR0F8D3</accession>
<protein>
    <submittedName>
        <fullName evidence="1">Uncharacterized protein</fullName>
    </submittedName>
</protein>
<name>A0ABR0F8D3_9PEZI</name>
<keyword evidence="2" id="KW-1185">Reference proteome</keyword>
<dbReference type="EMBL" id="JAFFGZ010000009">
    <property type="protein sequence ID" value="KAK4638947.1"/>
    <property type="molecule type" value="Genomic_DNA"/>
</dbReference>
<organism evidence="1 2">
    <name type="scientific">Podospora bellae-mahoneyi</name>
    <dbReference type="NCBI Taxonomy" id="2093777"/>
    <lineage>
        <taxon>Eukaryota</taxon>
        <taxon>Fungi</taxon>
        <taxon>Dikarya</taxon>
        <taxon>Ascomycota</taxon>
        <taxon>Pezizomycotina</taxon>
        <taxon>Sordariomycetes</taxon>
        <taxon>Sordariomycetidae</taxon>
        <taxon>Sordariales</taxon>
        <taxon>Podosporaceae</taxon>
        <taxon>Podospora</taxon>
    </lineage>
</organism>
<dbReference type="RefSeq" id="XP_062727923.1">
    <property type="nucleotide sequence ID" value="XM_062881887.1"/>
</dbReference>